<proteinExistence type="predicted"/>
<keyword evidence="1" id="KW-0812">Transmembrane</keyword>
<organism evidence="2 3">
    <name type="scientific">Larkinella bovis</name>
    <dbReference type="NCBI Taxonomy" id="683041"/>
    <lineage>
        <taxon>Bacteria</taxon>
        <taxon>Pseudomonadati</taxon>
        <taxon>Bacteroidota</taxon>
        <taxon>Cytophagia</taxon>
        <taxon>Cytophagales</taxon>
        <taxon>Spirosomataceae</taxon>
        <taxon>Larkinella</taxon>
    </lineage>
</organism>
<gene>
    <name evidence="2" type="ORF">ACFPMF_24550</name>
</gene>
<dbReference type="Proteomes" id="UP001596106">
    <property type="component" value="Unassembled WGS sequence"/>
</dbReference>
<comment type="caution">
    <text evidence="2">The sequence shown here is derived from an EMBL/GenBank/DDBJ whole genome shotgun (WGS) entry which is preliminary data.</text>
</comment>
<keyword evidence="1" id="KW-1133">Transmembrane helix</keyword>
<evidence type="ECO:0000256" key="1">
    <source>
        <dbReference type="SAM" id="Phobius"/>
    </source>
</evidence>
<sequence length="361" mass="40344">MSGYFFFTITALCGIGLFLLTSSKPSMAGDNAMGYGLGLAFLGAGFAFSSFALTITILTKEGFRWVANDAGIRTATVLLAWLGIAAATFFCAVFKVEWNSDDDNTYPSFLHTLALWQGQVWIPLLWLVACFLSLRAPGPGSLSPVVRNVTFFAGLIVSVVYTGGLLLGYLRDSARQAELERASRQTQEDRFRQETLAFLASQRPDDPILPLLVHTNRFQTEEVRQAALAKIKAHADWENELLALLKDQRTYREVYYFLDGNPVPHPDRFTTPLNESIDWLSASIEADIKNSNNLQSWSFDSYGIDRLLRTIDAQFGHQGVDFYPQVLRLKQALHTTPPERFKGVAFDAADGVEAWLRSHKK</sequence>
<keyword evidence="1" id="KW-0472">Membrane</keyword>
<evidence type="ECO:0000313" key="3">
    <source>
        <dbReference type="Proteomes" id="UP001596106"/>
    </source>
</evidence>
<accession>A0ABW0IJ21</accession>
<feature type="transmembrane region" description="Helical" evidence="1">
    <location>
        <begin position="116"/>
        <end position="137"/>
    </location>
</feature>
<reference evidence="3" key="1">
    <citation type="journal article" date="2019" name="Int. J. Syst. Evol. Microbiol.">
        <title>The Global Catalogue of Microorganisms (GCM) 10K type strain sequencing project: providing services to taxonomists for standard genome sequencing and annotation.</title>
        <authorList>
            <consortium name="The Broad Institute Genomics Platform"/>
            <consortium name="The Broad Institute Genome Sequencing Center for Infectious Disease"/>
            <person name="Wu L."/>
            <person name="Ma J."/>
        </authorList>
    </citation>
    <scope>NUCLEOTIDE SEQUENCE [LARGE SCALE GENOMIC DNA]</scope>
    <source>
        <strain evidence="3">CCUG 55250</strain>
    </source>
</reference>
<evidence type="ECO:0000313" key="2">
    <source>
        <dbReference type="EMBL" id="MFC5412518.1"/>
    </source>
</evidence>
<keyword evidence="3" id="KW-1185">Reference proteome</keyword>
<feature type="transmembrane region" description="Helical" evidence="1">
    <location>
        <begin position="149"/>
        <end position="170"/>
    </location>
</feature>
<name>A0ABW0IJ21_9BACT</name>
<feature type="transmembrane region" description="Helical" evidence="1">
    <location>
        <begin position="70"/>
        <end position="96"/>
    </location>
</feature>
<dbReference type="EMBL" id="JBHSMA010000013">
    <property type="protein sequence ID" value="MFC5412518.1"/>
    <property type="molecule type" value="Genomic_DNA"/>
</dbReference>
<dbReference type="RefSeq" id="WP_379850106.1">
    <property type="nucleotide sequence ID" value="NZ_JBHSMA010000013.1"/>
</dbReference>
<feature type="transmembrane region" description="Helical" evidence="1">
    <location>
        <begin position="38"/>
        <end position="58"/>
    </location>
</feature>
<evidence type="ECO:0008006" key="4">
    <source>
        <dbReference type="Google" id="ProtNLM"/>
    </source>
</evidence>
<protein>
    <recommendedName>
        <fullName evidence="4">MFS transporter</fullName>
    </recommendedName>
</protein>